<name>A0A5C5WFC4_9BACT</name>
<accession>A0A5C5WFC4</accession>
<dbReference type="SUPFAM" id="SSF53633">
    <property type="entry name" value="Carbamate kinase-like"/>
    <property type="match status" value="1"/>
</dbReference>
<dbReference type="Proteomes" id="UP000316598">
    <property type="component" value="Unassembled WGS sequence"/>
</dbReference>
<sequence length="188" mass="20695">MIRVVKVGGSLLLNPMLVDTLQDWIGCQEPATNVLIFGGGKVIDAIRELDTVHSLDPVATHWHCIDLLDAMFQVVSDWFPAWEAIRSPEMLQDLSEQNSAAATRLVRVGAFYRPGDDSRLPQDWRTTTDSIAAHLAIRLNADELVLLKSCDIPNEFTAASLAATGIVDAAFPLIAQHVARIRLERLQG</sequence>
<proteinExistence type="predicted"/>
<keyword evidence="2" id="KW-1185">Reference proteome</keyword>
<protein>
    <submittedName>
        <fullName evidence="1">Amino acid kinase family protein</fullName>
    </submittedName>
</protein>
<evidence type="ECO:0000313" key="1">
    <source>
        <dbReference type="EMBL" id="TWT49448.1"/>
    </source>
</evidence>
<dbReference type="Gene3D" id="3.40.1160.10">
    <property type="entry name" value="Acetylglutamate kinase-like"/>
    <property type="match status" value="1"/>
</dbReference>
<dbReference type="InterPro" id="IPR036393">
    <property type="entry name" value="AceGlu_kinase-like_sf"/>
</dbReference>
<evidence type="ECO:0000313" key="2">
    <source>
        <dbReference type="Proteomes" id="UP000316598"/>
    </source>
</evidence>
<dbReference type="AlphaFoldDB" id="A0A5C5WFC4"/>
<gene>
    <name evidence="1" type="ORF">Pla22_46450</name>
</gene>
<dbReference type="EMBL" id="SJPI01000003">
    <property type="protein sequence ID" value="TWT49448.1"/>
    <property type="molecule type" value="Genomic_DNA"/>
</dbReference>
<keyword evidence="1" id="KW-0808">Transferase</keyword>
<organism evidence="1 2">
    <name type="scientific">Rubripirellula amarantea</name>
    <dbReference type="NCBI Taxonomy" id="2527999"/>
    <lineage>
        <taxon>Bacteria</taxon>
        <taxon>Pseudomonadati</taxon>
        <taxon>Planctomycetota</taxon>
        <taxon>Planctomycetia</taxon>
        <taxon>Pirellulales</taxon>
        <taxon>Pirellulaceae</taxon>
        <taxon>Rubripirellula</taxon>
    </lineage>
</organism>
<reference evidence="1 2" key="1">
    <citation type="submission" date="2019-02" db="EMBL/GenBank/DDBJ databases">
        <title>Deep-cultivation of Planctomycetes and their phenomic and genomic characterization uncovers novel biology.</title>
        <authorList>
            <person name="Wiegand S."/>
            <person name="Jogler M."/>
            <person name="Boedeker C."/>
            <person name="Pinto D."/>
            <person name="Vollmers J."/>
            <person name="Rivas-Marin E."/>
            <person name="Kohn T."/>
            <person name="Peeters S.H."/>
            <person name="Heuer A."/>
            <person name="Rast P."/>
            <person name="Oberbeckmann S."/>
            <person name="Bunk B."/>
            <person name="Jeske O."/>
            <person name="Meyerdierks A."/>
            <person name="Storesund J.E."/>
            <person name="Kallscheuer N."/>
            <person name="Luecker S."/>
            <person name="Lage O.M."/>
            <person name="Pohl T."/>
            <person name="Merkel B.J."/>
            <person name="Hornburger P."/>
            <person name="Mueller R.-W."/>
            <person name="Bruemmer F."/>
            <person name="Labrenz M."/>
            <person name="Spormann A.M."/>
            <person name="Op Den Camp H."/>
            <person name="Overmann J."/>
            <person name="Amann R."/>
            <person name="Jetten M.S.M."/>
            <person name="Mascher T."/>
            <person name="Medema M.H."/>
            <person name="Devos D.P."/>
            <person name="Kaster A.-K."/>
            <person name="Ovreas L."/>
            <person name="Rohde M."/>
            <person name="Galperin M.Y."/>
            <person name="Jogler C."/>
        </authorList>
    </citation>
    <scope>NUCLEOTIDE SEQUENCE [LARGE SCALE GENOMIC DNA]</scope>
    <source>
        <strain evidence="1 2">Pla22</strain>
    </source>
</reference>
<comment type="caution">
    <text evidence="1">The sequence shown here is derived from an EMBL/GenBank/DDBJ whole genome shotgun (WGS) entry which is preliminary data.</text>
</comment>
<dbReference type="RefSeq" id="WP_146516950.1">
    <property type="nucleotide sequence ID" value="NZ_SJPI01000003.1"/>
</dbReference>
<keyword evidence="1" id="KW-0418">Kinase</keyword>
<dbReference type="GO" id="GO:0016301">
    <property type="term" value="F:kinase activity"/>
    <property type="evidence" value="ECO:0007669"/>
    <property type="project" value="UniProtKB-KW"/>
</dbReference>
<dbReference type="OrthoDB" id="8526978at2"/>